<protein>
    <submittedName>
        <fullName evidence="5">Phosphonate transport system substrate-binding protein</fullName>
    </submittedName>
</protein>
<dbReference type="Proteomes" id="UP000316083">
    <property type="component" value="Unassembled WGS sequence"/>
</dbReference>
<evidence type="ECO:0000256" key="2">
    <source>
        <dbReference type="ARBA" id="ARBA00022729"/>
    </source>
</evidence>
<dbReference type="RefSeq" id="WP_145675565.1">
    <property type="nucleotide sequence ID" value="NZ_VITF01000004.1"/>
</dbReference>
<dbReference type="CDD" id="cd13572">
    <property type="entry name" value="PBP2_PnhD_2"/>
    <property type="match status" value="1"/>
</dbReference>
<evidence type="ECO:0000259" key="4">
    <source>
        <dbReference type="SMART" id="SM00062"/>
    </source>
</evidence>
<keyword evidence="2 3" id="KW-0732">Signal</keyword>
<dbReference type="AlphaFoldDB" id="A0A560BCH8"/>
<gene>
    <name evidence="5" type="ORF">FBZ82_104339</name>
</gene>
<evidence type="ECO:0000313" key="5">
    <source>
        <dbReference type="EMBL" id="TWA70179.1"/>
    </source>
</evidence>
<comment type="similarity">
    <text evidence="1">Belongs to the phosphate/phosphite/phosphonate binding protein family.</text>
</comment>
<dbReference type="PANTHER" id="PTHR35841">
    <property type="entry name" value="PHOSPHONATES-BINDING PERIPLASMIC PROTEIN"/>
    <property type="match status" value="1"/>
</dbReference>
<name>A0A560BCH8_AZOBR</name>
<dbReference type="SMART" id="SM00062">
    <property type="entry name" value="PBPb"/>
    <property type="match status" value="1"/>
</dbReference>
<proteinExistence type="inferred from homology"/>
<dbReference type="Gene3D" id="3.40.190.10">
    <property type="entry name" value="Periplasmic binding protein-like II"/>
    <property type="match status" value="2"/>
</dbReference>
<feature type="chain" id="PRO_5021913411" evidence="3">
    <location>
        <begin position="25"/>
        <end position="297"/>
    </location>
</feature>
<dbReference type="SUPFAM" id="SSF53850">
    <property type="entry name" value="Periplasmic binding protein-like II"/>
    <property type="match status" value="1"/>
</dbReference>
<organism evidence="5 6">
    <name type="scientific">Azospirillum brasilense</name>
    <dbReference type="NCBI Taxonomy" id="192"/>
    <lineage>
        <taxon>Bacteria</taxon>
        <taxon>Pseudomonadati</taxon>
        <taxon>Pseudomonadota</taxon>
        <taxon>Alphaproteobacteria</taxon>
        <taxon>Rhodospirillales</taxon>
        <taxon>Azospirillaceae</taxon>
        <taxon>Azospirillum</taxon>
    </lineage>
</organism>
<comment type="caution">
    <text evidence="5">The sequence shown here is derived from an EMBL/GenBank/DDBJ whole genome shotgun (WGS) entry which is preliminary data.</text>
</comment>
<dbReference type="NCBIfam" id="TIGR01098">
    <property type="entry name" value="3A0109s03R"/>
    <property type="match status" value="1"/>
</dbReference>
<dbReference type="PANTHER" id="PTHR35841:SF1">
    <property type="entry name" value="PHOSPHONATES-BINDING PERIPLASMIC PROTEIN"/>
    <property type="match status" value="1"/>
</dbReference>
<dbReference type="Pfam" id="PF12974">
    <property type="entry name" value="Phosphonate-bd"/>
    <property type="match status" value="1"/>
</dbReference>
<dbReference type="EMBL" id="VITF01000004">
    <property type="protein sequence ID" value="TWA70179.1"/>
    <property type="molecule type" value="Genomic_DNA"/>
</dbReference>
<evidence type="ECO:0000313" key="6">
    <source>
        <dbReference type="Proteomes" id="UP000316083"/>
    </source>
</evidence>
<feature type="domain" description="Solute-binding protein family 3/N-terminal" evidence="4">
    <location>
        <begin position="35"/>
        <end position="269"/>
    </location>
</feature>
<evidence type="ECO:0000256" key="3">
    <source>
        <dbReference type="SAM" id="SignalP"/>
    </source>
</evidence>
<dbReference type="GO" id="GO:0055085">
    <property type="term" value="P:transmembrane transport"/>
    <property type="evidence" value="ECO:0007669"/>
    <property type="project" value="InterPro"/>
</dbReference>
<dbReference type="InterPro" id="IPR005770">
    <property type="entry name" value="PhnD"/>
</dbReference>
<feature type="signal peptide" evidence="3">
    <location>
        <begin position="1"/>
        <end position="24"/>
    </location>
</feature>
<evidence type="ECO:0000256" key="1">
    <source>
        <dbReference type="ARBA" id="ARBA00007162"/>
    </source>
</evidence>
<reference evidence="5 6" key="1">
    <citation type="submission" date="2019-06" db="EMBL/GenBank/DDBJ databases">
        <title>Genomic Encyclopedia of Type Strains, Phase IV (KMG-V): Genome sequencing to study the core and pangenomes of soil and plant-associated prokaryotes.</title>
        <authorList>
            <person name="Whitman W."/>
        </authorList>
    </citation>
    <scope>NUCLEOTIDE SEQUENCE [LARGE SCALE GENOMIC DNA]</scope>
    <source>
        <strain evidence="5 6">BR 11796</strain>
    </source>
</reference>
<dbReference type="InterPro" id="IPR001638">
    <property type="entry name" value="Solute-binding_3/MltF_N"/>
</dbReference>
<dbReference type="GO" id="GO:0043190">
    <property type="term" value="C:ATP-binding cassette (ABC) transporter complex"/>
    <property type="evidence" value="ECO:0007669"/>
    <property type="project" value="InterPro"/>
</dbReference>
<accession>A0A560BCH8</accession>
<sequence>MILSIFKRLALATALIATAATANADTPAAGSRPDKLVIGLLPGESAPTVMRLNEPLRAYLEKKLGLPVELQVGANYAATGEALRFGRLDIAYLGPVTYILQGRRAALEPFARPSHDVVGPTFQAVVIVPAASPATTLADLRGKEVAFGDPASTSGTWVPRYMFAAAGLVSERDYTLRVLGAHDAVALAVQNGKADAGGLSMPIYQRLLKEGKIDPTKVRLLAESPAIPEYMWTFRDGLDPAFKEEVRKAFTSVDDDDALAVFRANAFIPAVDADVDRVRIWVEAITRDRPQAASIVK</sequence>